<evidence type="ECO:0000313" key="11">
    <source>
        <dbReference type="EMBL" id="MCT7357763.1"/>
    </source>
</evidence>
<evidence type="ECO:0000256" key="3">
    <source>
        <dbReference type="ARBA" id="ARBA00022475"/>
    </source>
</evidence>
<dbReference type="RefSeq" id="WP_260974692.1">
    <property type="nucleotide sequence ID" value="NZ_JAOANI010000005.1"/>
</dbReference>
<comment type="caution">
    <text evidence="11">The sequence shown here is derived from an EMBL/GenBank/DDBJ whole genome shotgun (WGS) entry which is preliminary data.</text>
</comment>
<feature type="region of interest" description="Disordered" evidence="10">
    <location>
        <begin position="63"/>
        <end position="131"/>
    </location>
</feature>
<comment type="subcellular location">
    <subcellularLocation>
        <location evidence="9">Cell membrane</location>
        <topology evidence="9">Single-pass membrane protein</topology>
    </subcellularLocation>
    <subcellularLocation>
        <location evidence="1">Membrane</location>
        <topology evidence="1">Single-pass membrane protein</topology>
    </subcellularLocation>
</comment>
<sequence>MFDIGFLELMVVAILGLLVLGPERLPKAARTVGLFLGRMRRTMSNIQDDFERQVRTEELREKLKDPYATFLDDDSPSANSIQPKPEAETQPDNKPAAVAGPQQPGPQPAPQQSGPQQPAANSKPDNTDASS</sequence>
<evidence type="ECO:0000256" key="9">
    <source>
        <dbReference type="HAMAP-Rule" id="MF_00237"/>
    </source>
</evidence>
<feature type="compositionally biased region" description="Low complexity" evidence="10">
    <location>
        <begin position="110"/>
        <end position="120"/>
    </location>
</feature>
<comment type="subunit">
    <text evidence="9">The Tat system comprises two distinct complexes: a TatABC complex, containing multiple copies of TatA, TatB and TatC subunits, and a separate TatA complex, containing only TatA subunits. Substrates initially bind to the TatABC complex, which probably triggers association of the separate TatA complex to form the active translocon.</text>
</comment>
<comment type="similarity">
    <text evidence="9">Belongs to the TatB family.</text>
</comment>
<dbReference type="PRINTS" id="PR01506">
    <property type="entry name" value="TATBPROTEIN"/>
</dbReference>
<keyword evidence="4 9" id="KW-0812">Transmembrane</keyword>
<accession>A0A9X2WC87</accession>
<proteinExistence type="inferred from homology"/>
<name>A0A9X2WC87_9GAMM</name>
<dbReference type="HAMAP" id="MF_00237">
    <property type="entry name" value="TatB"/>
    <property type="match status" value="1"/>
</dbReference>
<keyword evidence="12" id="KW-1185">Reference proteome</keyword>
<dbReference type="GO" id="GO:0008320">
    <property type="term" value="F:protein transmembrane transporter activity"/>
    <property type="evidence" value="ECO:0007669"/>
    <property type="project" value="UniProtKB-UniRule"/>
</dbReference>
<reference evidence="11" key="1">
    <citation type="journal article" date="2022" name="Front. Microbiol.">
        <title>Genome-based taxonomic rearrangement of Oceanobacter-related bacteria including the description of Thalassolituus hydrocarbonoclasticus sp. nov. and Thalassolituus pacificus sp. nov. and emended description of the genus Thalassolituus.</title>
        <authorList>
            <person name="Dong C."/>
            <person name="Wei L."/>
            <person name="Wang J."/>
            <person name="Lai Q."/>
            <person name="Huang Z."/>
            <person name="Shao Z."/>
        </authorList>
    </citation>
    <scope>NUCLEOTIDE SEQUENCE</scope>
    <source>
        <strain evidence="11">59MF3M-4</strain>
    </source>
</reference>
<dbReference type="Proteomes" id="UP001147830">
    <property type="component" value="Unassembled WGS sequence"/>
</dbReference>
<dbReference type="GO" id="GO:0033281">
    <property type="term" value="C:TAT protein transport complex"/>
    <property type="evidence" value="ECO:0007669"/>
    <property type="project" value="UniProtKB-UniRule"/>
</dbReference>
<keyword evidence="7 9" id="KW-0811">Translocation</keyword>
<dbReference type="InterPro" id="IPR003369">
    <property type="entry name" value="TatA/B/E"/>
</dbReference>
<dbReference type="EMBL" id="JAOANI010000005">
    <property type="protein sequence ID" value="MCT7357763.1"/>
    <property type="molecule type" value="Genomic_DNA"/>
</dbReference>
<keyword evidence="5 9" id="KW-0653">Protein transport</keyword>
<protein>
    <recommendedName>
        <fullName evidence="9">Sec-independent protein translocase protein TatB</fullName>
    </recommendedName>
</protein>
<comment type="function">
    <text evidence="9">Part of the twin-arginine translocation (Tat) system that transports large folded proteins containing a characteristic twin-arginine motif in their signal peptide across membranes. Together with TatC, TatB is part of a receptor directly interacting with Tat signal peptides. TatB may form an oligomeric binding site that transiently accommodates folded Tat precursor proteins before their translocation.</text>
</comment>
<organism evidence="11 12">
    <name type="scientific">Thalassolituus pacificus</name>
    <dbReference type="NCBI Taxonomy" id="2975440"/>
    <lineage>
        <taxon>Bacteria</taxon>
        <taxon>Pseudomonadati</taxon>
        <taxon>Pseudomonadota</taxon>
        <taxon>Gammaproteobacteria</taxon>
        <taxon>Oceanospirillales</taxon>
        <taxon>Oceanospirillaceae</taxon>
        <taxon>Thalassolituus</taxon>
    </lineage>
</organism>
<dbReference type="Gene3D" id="1.20.5.3310">
    <property type="match status" value="1"/>
</dbReference>
<dbReference type="InterPro" id="IPR018448">
    <property type="entry name" value="TatB"/>
</dbReference>
<evidence type="ECO:0000256" key="7">
    <source>
        <dbReference type="ARBA" id="ARBA00023010"/>
    </source>
</evidence>
<dbReference type="PANTHER" id="PTHR33162:SF1">
    <property type="entry name" value="SEC-INDEPENDENT PROTEIN TRANSLOCASE PROTEIN TATA, CHLOROPLASTIC"/>
    <property type="match status" value="1"/>
</dbReference>
<dbReference type="GO" id="GO:0043953">
    <property type="term" value="P:protein transport by the Tat complex"/>
    <property type="evidence" value="ECO:0007669"/>
    <property type="project" value="UniProtKB-UniRule"/>
</dbReference>
<evidence type="ECO:0000256" key="5">
    <source>
        <dbReference type="ARBA" id="ARBA00022927"/>
    </source>
</evidence>
<evidence type="ECO:0000256" key="8">
    <source>
        <dbReference type="ARBA" id="ARBA00023136"/>
    </source>
</evidence>
<evidence type="ECO:0000313" key="12">
    <source>
        <dbReference type="Proteomes" id="UP001147830"/>
    </source>
</evidence>
<keyword evidence="3 9" id="KW-1003">Cell membrane</keyword>
<keyword evidence="8 9" id="KW-0472">Membrane</keyword>
<evidence type="ECO:0000256" key="4">
    <source>
        <dbReference type="ARBA" id="ARBA00022692"/>
    </source>
</evidence>
<dbReference type="PANTHER" id="PTHR33162">
    <property type="entry name" value="SEC-INDEPENDENT PROTEIN TRANSLOCASE PROTEIN TATA, CHLOROPLASTIC"/>
    <property type="match status" value="1"/>
</dbReference>
<reference evidence="11" key="2">
    <citation type="submission" date="2022-08" db="EMBL/GenBank/DDBJ databases">
        <authorList>
            <person name="Dong C."/>
        </authorList>
    </citation>
    <scope>NUCLEOTIDE SEQUENCE</scope>
    <source>
        <strain evidence="11">59MF3M-4</strain>
    </source>
</reference>
<evidence type="ECO:0000256" key="10">
    <source>
        <dbReference type="SAM" id="MobiDB-lite"/>
    </source>
</evidence>
<dbReference type="NCBIfam" id="TIGR01410">
    <property type="entry name" value="tatB"/>
    <property type="match status" value="1"/>
</dbReference>
<gene>
    <name evidence="9 11" type="primary">tatB</name>
    <name evidence="11" type="ORF">NYR02_01845</name>
</gene>
<evidence type="ECO:0000256" key="2">
    <source>
        <dbReference type="ARBA" id="ARBA00022448"/>
    </source>
</evidence>
<keyword evidence="2 9" id="KW-0813">Transport</keyword>
<evidence type="ECO:0000256" key="1">
    <source>
        <dbReference type="ARBA" id="ARBA00004167"/>
    </source>
</evidence>
<dbReference type="Pfam" id="PF02416">
    <property type="entry name" value="TatA_B_E"/>
    <property type="match status" value="1"/>
</dbReference>
<keyword evidence="6 9" id="KW-1133">Transmembrane helix</keyword>
<evidence type="ECO:0000256" key="6">
    <source>
        <dbReference type="ARBA" id="ARBA00022989"/>
    </source>
</evidence>
<dbReference type="AlphaFoldDB" id="A0A9X2WC87"/>